<accession>A0A1G1W4Z8</accession>
<protein>
    <recommendedName>
        <fullName evidence="2">Cupin type-2 domain-containing protein</fullName>
    </recommendedName>
</protein>
<dbReference type="InterPro" id="IPR014710">
    <property type="entry name" value="RmlC-like_jellyroll"/>
</dbReference>
<dbReference type="PANTHER" id="PTHR35848">
    <property type="entry name" value="OXALATE-BINDING PROTEIN"/>
    <property type="match status" value="1"/>
</dbReference>
<dbReference type="AlphaFoldDB" id="A0A1G1W4Z8"/>
<organism evidence="3 4">
    <name type="scientific">Candidatus Woykebacteria bacterium GWA1_44_8</name>
    <dbReference type="NCBI Taxonomy" id="1802591"/>
    <lineage>
        <taxon>Bacteria</taxon>
        <taxon>Candidatus Woykeibacteriota</taxon>
    </lineage>
</organism>
<gene>
    <name evidence="3" type="ORF">A2113_02145</name>
</gene>
<dbReference type="CDD" id="cd02208">
    <property type="entry name" value="cupin_RmlC-like"/>
    <property type="match status" value="1"/>
</dbReference>
<comment type="caution">
    <text evidence="3">The sequence shown here is derived from an EMBL/GenBank/DDBJ whole genome shotgun (WGS) entry which is preliminary data.</text>
</comment>
<reference evidence="3 4" key="1">
    <citation type="journal article" date="2016" name="Nat. Commun.">
        <title>Thousands of microbial genomes shed light on interconnected biogeochemical processes in an aquifer system.</title>
        <authorList>
            <person name="Anantharaman K."/>
            <person name="Brown C.T."/>
            <person name="Hug L.A."/>
            <person name="Sharon I."/>
            <person name="Castelle C.J."/>
            <person name="Probst A.J."/>
            <person name="Thomas B.C."/>
            <person name="Singh A."/>
            <person name="Wilkins M.J."/>
            <person name="Karaoz U."/>
            <person name="Brodie E.L."/>
            <person name="Williams K.H."/>
            <person name="Hubbard S.S."/>
            <person name="Banfield J.F."/>
        </authorList>
    </citation>
    <scope>NUCLEOTIDE SEQUENCE [LARGE SCALE GENOMIC DNA]</scope>
</reference>
<dbReference type="PANTHER" id="PTHR35848:SF6">
    <property type="entry name" value="CUPIN TYPE-2 DOMAIN-CONTAINING PROTEIN"/>
    <property type="match status" value="1"/>
</dbReference>
<sequence>MKFITEEDILTGEGWVQDKGYKKKVLLEDASGGTILQINIANPKTTLPAHHHKSMKEWVFVLSGEAILIINDNKFPMKPNELITIEPNEIHTVRNDSTEEFKYLVFKSNIEKDDKFEV</sequence>
<dbReference type="Gene3D" id="2.60.120.10">
    <property type="entry name" value="Jelly Rolls"/>
    <property type="match status" value="1"/>
</dbReference>
<proteinExistence type="predicted"/>
<dbReference type="EMBL" id="MHCN01000001">
    <property type="protein sequence ID" value="OGY22670.1"/>
    <property type="molecule type" value="Genomic_DNA"/>
</dbReference>
<dbReference type="Pfam" id="PF07883">
    <property type="entry name" value="Cupin_2"/>
    <property type="match status" value="1"/>
</dbReference>
<evidence type="ECO:0000313" key="3">
    <source>
        <dbReference type="EMBL" id="OGY22670.1"/>
    </source>
</evidence>
<dbReference type="Proteomes" id="UP000176299">
    <property type="component" value="Unassembled WGS sequence"/>
</dbReference>
<name>A0A1G1W4Z8_9BACT</name>
<dbReference type="InterPro" id="IPR013096">
    <property type="entry name" value="Cupin_2"/>
</dbReference>
<dbReference type="InterPro" id="IPR011051">
    <property type="entry name" value="RmlC_Cupin_sf"/>
</dbReference>
<dbReference type="GO" id="GO:0046872">
    <property type="term" value="F:metal ion binding"/>
    <property type="evidence" value="ECO:0007669"/>
    <property type="project" value="UniProtKB-KW"/>
</dbReference>
<dbReference type="InterPro" id="IPR051610">
    <property type="entry name" value="GPI/OXD"/>
</dbReference>
<feature type="domain" description="Cupin type-2" evidence="2">
    <location>
        <begin position="42"/>
        <end position="105"/>
    </location>
</feature>
<dbReference type="SUPFAM" id="SSF51182">
    <property type="entry name" value="RmlC-like cupins"/>
    <property type="match status" value="1"/>
</dbReference>
<dbReference type="STRING" id="1802591.A2113_02145"/>
<evidence type="ECO:0000259" key="2">
    <source>
        <dbReference type="Pfam" id="PF07883"/>
    </source>
</evidence>
<evidence type="ECO:0000256" key="1">
    <source>
        <dbReference type="ARBA" id="ARBA00022723"/>
    </source>
</evidence>
<evidence type="ECO:0000313" key="4">
    <source>
        <dbReference type="Proteomes" id="UP000176299"/>
    </source>
</evidence>
<keyword evidence="1" id="KW-0479">Metal-binding</keyword>